<comment type="caution">
    <text evidence="2">The sequence shown here is derived from an EMBL/GenBank/DDBJ whole genome shotgun (WGS) entry which is preliminary data.</text>
</comment>
<feature type="signal peptide" evidence="1">
    <location>
        <begin position="1"/>
        <end position="25"/>
    </location>
</feature>
<proteinExistence type="predicted"/>
<evidence type="ECO:0000313" key="2">
    <source>
        <dbReference type="EMBL" id="TMI82195.1"/>
    </source>
</evidence>
<feature type="chain" id="PRO_5021791190" evidence="1">
    <location>
        <begin position="26"/>
        <end position="120"/>
    </location>
</feature>
<protein>
    <submittedName>
        <fullName evidence="2">Uncharacterized protein</fullName>
    </submittedName>
</protein>
<dbReference type="EMBL" id="VBAO01000138">
    <property type="protein sequence ID" value="TMI82195.1"/>
    <property type="molecule type" value="Genomic_DNA"/>
</dbReference>
<name>A0A537JFA1_9BACT</name>
<reference evidence="2 3" key="1">
    <citation type="journal article" date="2019" name="Nat. Microbiol.">
        <title>Mediterranean grassland soil C-N compound turnover is dependent on rainfall and depth, and is mediated by genomically divergent microorganisms.</title>
        <authorList>
            <person name="Diamond S."/>
            <person name="Andeer P.F."/>
            <person name="Li Z."/>
            <person name="Crits-Christoph A."/>
            <person name="Burstein D."/>
            <person name="Anantharaman K."/>
            <person name="Lane K.R."/>
            <person name="Thomas B.C."/>
            <person name="Pan C."/>
            <person name="Northen T.R."/>
            <person name="Banfield J.F."/>
        </authorList>
    </citation>
    <scope>NUCLEOTIDE SEQUENCE [LARGE SCALE GENOMIC DNA]</scope>
    <source>
        <strain evidence="2">NP_7</strain>
    </source>
</reference>
<evidence type="ECO:0000256" key="1">
    <source>
        <dbReference type="SAM" id="SignalP"/>
    </source>
</evidence>
<dbReference type="AlphaFoldDB" id="A0A537JFA1"/>
<dbReference type="Proteomes" id="UP000320048">
    <property type="component" value="Unassembled WGS sequence"/>
</dbReference>
<gene>
    <name evidence="2" type="ORF">E6H04_05180</name>
</gene>
<keyword evidence="1" id="KW-0732">Signal</keyword>
<accession>A0A537JFA1</accession>
<organism evidence="2 3">
    <name type="scientific">Candidatus Segetimicrobium genomatis</name>
    <dbReference type="NCBI Taxonomy" id="2569760"/>
    <lineage>
        <taxon>Bacteria</taxon>
        <taxon>Bacillati</taxon>
        <taxon>Candidatus Sysuimicrobiota</taxon>
        <taxon>Candidatus Sysuimicrobiia</taxon>
        <taxon>Candidatus Sysuimicrobiales</taxon>
        <taxon>Candidatus Segetimicrobiaceae</taxon>
        <taxon>Candidatus Segetimicrobium</taxon>
    </lineage>
</organism>
<sequence>MKTMIAGLAIAGLAVSVMFTQHANASGYGACLAVGNQRNDYVTVTVDGFPDLKWTYAPGENLQTLFSNGRAIHSPNADGSFTIHENISGSGDNKYVTWTWHSDWTKNGQCDGTWEGELHY</sequence>
<evidence type="ECO:0000313" key="3">
    <source>
        <dbReference type="Proteomes" id="UP000320048"/>
    </source>
</evidence>